<reference evidence="2 3" key="1">
    <citation type="submission" date="2024-02" db="EMBL/GenBank/DDBJ databases">
        <title>Lysobacter Genome Sequencing and Mining.</title>
        <authorList>
            <person name="Bierman J."/>
            <person name="Walker M.C."/>
        </authorList>
    </citation>
    <scope>NUCLEOTIDE SEQUENCE [LARGE SCALE GENOMIC DNA]</scope>
    <source>
        <strain evidence="2 3">PB6250</strain>
    </source>
</reference>
<organism evidence="2 3">
    <name type="scientific">Lysobacter firmicutimachus</name>
    <dbReference type="NCBI Taxonomy" id="1792846"/>
    <lineage>
        <taxon>Bacteria</taxon>
        <taxon>Pseudomonadati</taxon>
        <taxon>Pseudomonadota</taxon>
        <taxon>Gammaproteobacteria</taxon>
        <taxon>Lysobacterales</taxon>
        <taxon>Lysobacteraceae</taxon>
        <taxon>Lysobacter</taxon>
    </lineage>
</organism>
<evidence type="ECO:0000256" key="1">
    <source>
        <dbReference type="SAM" id="Phobius"/>
    </source>
</evidence>
<feature type="transmembrane region" description="Helical" evidence="1">
    <location>
        <begin position="27"/>
        <end position="48"/>
    </location>
</feature>
<gene>
    <name evidence="2" type="ORF">V2J18_11675</name>
</gene>
<accession>A0ABU8D2T6</accession>
<protein>
    <submittedName>
        <fullName evidence="2">DUF2523 family protein</fullName>
    </submittedName>
</protein>
<keyword evidence="1" id="KW-0812">Transmembrane</keyword>
<dbReference type="Proteomes" id="UP001387215">
    <property type="component" value="Unassembled WGS sequence"/>
</dbReference>
<evidence type="ECO:0000313" key="3">
    <source>
        <dbReference type="Proteomes" id="UP001387215"/>
    </source>
</evidence>
<dbReference type="Pfam" id="PF10734">
    <property type="entry name" value="DUF2523"/>
    <property type="match status" value="1"/>
</dbReference>
<keyword evidence="1" id="KW-0472">Membrane</keyword>
<name>A0ABU8D2T6_9GAMM</name>
<feature type="transmembrane region" description="Helical" evidence="1">
    <location>
        <begin position="60"/>
        <end position="82"/>
    </location>
</feature>
<keyword evidence="1" id="KW-1133">Transmembrane helix</keyword>
<dbReference type="EMBL" id="JBANDL010000002">
    <property type="protein sequence ID" value="MEI2455338.1"/>
    <property type="molecule type" value="Genomic_DNA"/>
</dbReference>
<comment type="caution">
    <text evidence="2">The sequence shown here is derived from an EMBL/GenBank/DDBJ whole genome shotgun (WGS) entry which is preliminary data.</text>
</comment>
<evidence type="ECO:0000313" key="2">
    <source>
        <dbReference type="EMBL" id="MEI2455338.1"/>
    </source>
</evidence>
<proteinExistence type="predicted"/>
<dbReference type="RefSeq" id="WP_336131868.1">
    <property type="nucleotide sequence ID" value="NZ_JBANDL010000002.1"/>
</dbReference>
<keyword evidence="3" id="KW-1185">Reference proteome</keyword>
<dbReference type="InterPro" id="IPR019670">
    <property type="entry name" value="DUF2523"/>
</dbReference>
<sequence length="94" mass="9635">MPLIIGALVSALLNALRTYLPGIVGRVLLAIGIGAAVKEIAFPALIGLIQVKVGTLPSLLIAYFGALKLDIAITLILSAMAAKATQKVMLAKLG</sequence>